<dbReference type="InterPro" id="IPR003416">
    <property type="entry name" value="MgtC/SapB/SrpB/YhiD_fam"/>
</dbReference>
<dbReference type="EMBL" id="JACXWY010000004">
    <property type="protein sequence ID" value="MBD3845896.1"/>
    <property type="molecule type" value="Genomic_DNA"/>
</dbReference>
<gene>
    <name evidence="9" type="ORF">IED13_09325</name>
</gene>
<keyword evidence="7" id="KW-0997">Cell inner membrane</keyword>
<evidence type="ECO:0000259" key="8">
    <source>
        <dbReference type="Pfam" id="PF02308"/>
    </source>
</evidence>
<dbReference type="PANTHER" id="PTHR33778:SF1">
    <property type="entry name" value="MAGNESIUM TRANSPORTER YHID-RELATED"/>
    <property type="match status" value="1"/>
</dbReference>
<dbReference type="PANTHER" id="PTHR33778">
    <property type="entry name" value="PROTEIN MGTC"/>
    <property type="match status" value="1"/>
</dbReference>
<keyword evidence="4 7" id="KW-0812">Transmembrane</keyword>
<evidence type="ECO:0000313" key="10">
    <source>
        <dbReference type="Proteomes" id="UP000619295"/>
    </source>
</evidence>
<dbReference type="InterPro" id="IPR049177">
    <property type="entry name" value="MgtC_SapB_SrpB_YhiD_N"/>
</dbReference>
<evidence type="ECO:0000256" key="1">
    <source>
        <dbReference type="ARBA" id="ARBA00004651"/>
    </source>
</evidence>
<proteinExistence type="inferred from homology"/>
<comment type="subcellular location">
    <subcellularLocation>
        <location evidence="7">Cell inner membrane</location>
        <topology evidence="7">Multi-pass membrane protein</topology>
    </subcellularLocation>
    <subcellularLocation>
        <location evidence="1">Cell membrane</location>
        <topology evidence="1">Multi-pass membrane protein</topology>
    </subcellularLocation>
</comment>
<keyword evidence="5 7" id="KW-1133">Transmembrane helix</keyword>
<comment type="caution">
    <text evidence="9">The sequence shown here is derived from an EMBL/GenBank/DDBJ whole genome shotgun (WGS) entry which is preliminary data.</text>
</comment>
<keyword evidence="3" id="KW-1003">Cell membrane</keyword>
<keyword evidence="10" id="KW-1185">Reference proteome</keyword>
<dbReference type="AlphaFoldDB" id="A0A927EAN9"/>
<evidence type="ECO:0000256" key="3">
    <source>
        <dbReference type="ARBA" id="ARBA00022475"/>
    </source>
</evidence>
<evidence type="ECO:0000256" key="7">
    <source>
        <dbReference type="RuleBase" id="RU365041"/>
    </source>
</evidence>
<comment type="similarity">
    <text evidence="2 7">Belongs to the MgtC/SapB family.</text>
</comment>
<evidence type="ECO:0000256" key="4">
    <source>
        <dbReference type="ARBA" id="ARBA00022692"/>
    </source>
</evidence>
<protein>
    <recommendedName>
        <fullName evidence="7">Protein MgtC</fullName>
    </recommendedName>
</protein>
<name>A0A927EAN9_9HYPH</name>
<dbReference type="GO" id="GO:0005886">
    <property type="term" value="C:plasma membrane"/>
    <property type="evidence" value="ECO:0007669"/>
    <property type="project" value="UniProtKB-SubCell"/>
</dbReference>
<reference evidence="9" key="1">
    <citation type="submission" date="2020-09" db="EMBL/GenBank/DDBJ databases">
        <title>Bosea spartocytisi sp. nov. a root nodule endophyte of Spartocytisus supranubius in the high mountain ecosystem fo the Teide National Park (Canary Islands, Spain).</title>
        <authorList>
            <person name="Pulido-Suarez L."/>
            <person name="Peix A."/>
            <person name="Igual J.M."/>
            <person name="Socas-Perez N."/>
            <person name="Velazquez E."/>
            <person name="Flores-Felix J.D."/>
            <person name="Leon-Barrios M."/>
        </authorList>
    </citation>
    <scope>NUCLEOTIDE SEQUENCE</scope>
    <source>
        <strain evidence="9">SSUT16</strain>
    </source>
</reference>
<evidence type="ECO:0000256" key="5">
    <source>
        <dbReference type="ARBA" id="ARBA00022989"/>
    </source>
</evidence>
<evidence type="ECO:0000256" key="6">
    <source>
        <dbReference type="ARBA" id="ARBA00023136"/>
    </source>
</evidence>
<dbReference type="Pfam" id="PF02308">
    <property type="entry name" value="MgtC"/>
    <property type="match status" value="1"/>
</dbReference>
<dbReference type="PRINTS" id="PR01837">
    <property type="entry name" value="MGTCSAPBPROT"/>
</dbReference>
<feature type="domain" description="MgtC/SapB/SrpB/YhiD N-terminal" evidence="8">
    <location>
        <begin position="13"/>
        <end position="136"/>
    </location>
</feature>
<sequence length="156" mass="16241">MGAAVEAEQLLRLVIGMAAGLVIGWQRTVRHKNVGIRTFGLVGLGTAAVSSLFSETLHPDAASRIVQGVLTGIGFLGAGLIIRRNNDLMPHGLTTAAAIWVTAALGCAAGLGHWQVAGAATVLALVLLFLDHSVERWVAGRPPPPKELRDDGPKAD</sequence>
<feature type="transmembrane region" description="Helical" evidence="7">
    <location>
        <begin position="94"/>
        <end position="111"/>
    </location>
</feature>
<evidence type="ECO:0000313" key="9">
    <source>
        <dbReference type="EMBL" id="MBD3845896.1"/>
    </source>
</evidence>
<organism evidence="9 10">
    <name type="scientific">Bosea spartocytisi</name>
    <dbReference type="NCBI Taxonomy" id="2773451"/>
    <lineage>
        <taxon>Bacteria</taxon>
        <taxon>Pseudomonadati</taxon>
        <taxon>Pseudomonadota</taxon>
        <taxon>Alphaproteobacteria</taxon>
        <taxon>Hyphomicrobiales</taxon>
        <taxon>Boseaceae</taxon>
        <taxon>Bosea</taxon>
    </lineage>
</organism>
<keyword evidence="6 7" id="KW-0472">Membrane</keyword>
<feature type="transmembrane region" description="Helical" evidence="7">
    <location>
        <begin position="34"/>
        <end position="53"/>
    </location>
</feature>
<feature type="transmembrane region" description="Helical" evidence="7">
    <location>
        <begin position="65"/>
        <end position="82"/>
    </location>
</feature>
<accession>A0A927EAN9</accession>
<evidence type="ECO:0000256" key="2">
    <source>
        <dbReference type="ARBA" id="ARBA00009298"/>
    </source>
</evidence>
<dbReference type="Proteomes" id="UP000619295">
    <property type="component" value="Unassembled WGS sequence"/>
</dbReference>